<evidence type="ECO:0000256" key="5">
    <source>
        <dbReference type="ARBA" id="ARBA00031404"/>
    </source>
</evidence>
<dbReference type="EC" id="6.4.1.4" evidence="3"/>
<dbReference type="InterPro" id="IPR034733">
    <property type="entry name" value="AcCoA_carboxyl_beta"/>
</dbReference>
<dbReference type="PANTHER" id="PTHR22855:SF13">
    <property type="entry name" value="METHYLCROTONOYL-COA CARBOXYLASE BETA CHAIN, MITOCHONDRIAL"/>
    <property type="match status" value="1"/>
</dbReference>
<protein>
    <recommendedName>
        <fullName evidence="3">methylcrotonoyl-CoA carboxylase</fullName>
        <ecNumber evidence="3">6.4.1.4</ecNumber>
    </recommendedName>
    <alternativeName>
        <fullName evidence="5">3-methylcrotonyl-CoA carboxylase 2</fullName>
    </alternativeName>
    <alternativeName>
        <fullName evidence="4">3-methylcrotonyl-CoA:carbon dioxide ligase subunit beta</fullName>
    </alternativeName>
</protein>
<comment type="pathway">
    <text evidence="2">Amino-acid degradation; L-leucine degradation; (S)-3-hydroxy-3-methylglutaryl-CoA from 3-isovaleryl-CoA: step 2/3.</text>
</comment>
<dbReference type="FunFam" id="3.90.226.10:FF:000046">
    <property type="entry name" value="Geranyl-CoA carboxylase beta subunit"/>
    <property type="match status" value="1"/>
</dbReference>
<dbReference type="GO" id="GO:1905202">
    <property type="term" value="C:methylcrotonoyl-CoA carboxylase complex"/>
    <property type="evidence" value="ECO:0007669"/>
    <property type="project" value="TreeGrafter"/>
</dbReference>
<proteinExistence type="inferred from homology"/>
<dbReference type="AlphaFoldDB" id="A0A7S3CEY4"/>
<evidence type="ECO:0000256" key="2">
    <source>
        <dbReference type="ARBA" id="ARBA00025711"/>
    </source>
</evidence>
<dbReference type="PANTHER" id="PTHR22855">
    <property type="entry name" value="ACETYL, PROPIONYL, PYRUVATE, AND GLUTACONYL CARBOXYLASE-RELATED"/>
    <property type="match status" value="1"/>
</dbReference>
<evidence type="ECO:0000259" key="8">
    <source>
        <dbReference type="PROSITE" id="PS50980"/>
    </source>
</evidence>
<dbReference type="GO" id="GO:0004485">
    <property type="term" value="F:methylcrotonoyl-CoA carboxylase activity"/>
    <property type="evidence" value="ECO:0007669"/>
    <property type="project" value="UniProtKB-EC"/>
</dbReference>
<evidence type="ECO:0000256" key="1">
    <source>
        <dbReference type="ARBA" id="ARBA00006102"/>
    </source>
</evidence>
<accession>A0A7S3CEY4</accession>
<dbReference type="Pfam" id="PF01039">
    <property type="entry name" value="Carboxyl_trans"/>
    <property type="match status" value="1"/>
</dbReference>
<dbReference type="InterPro" id="IPR045190">
    <property type="entry name" value="MCCB/AccD1-like"/>
</dbReference>
<dbReference type="GO" id="GO:0006552">
    <property type="term" value="P:L-leucine catabolic process"/>
    <property type="evidence" value="ECO:0007669"/>
    <property type="project" value="UniProtKB-UniPathway"/>
</dbReference>
<dbReference type="InterPro" id="IPR011762">
    <property type="entry name" value="COA_CT_N"/>
</dbReference>
<evidence type="ECO:0000256" key="7">
    <source>
        <dbReference type="SAM" id="SignalP"/>
    </source>
</evidence>
<dbReference type="GO" id="GO:0005739">
    <property type="term" value="C:mitochondrion"/>
    <property type="evidence" value="ECO:0007669"/>
    <property type="project" value="TreeGrafter"/>
</dbReference>
<evidence type="ECO:0000256" key="6">
    <source>
        <dbReference type="ARBA" id="ARBA00052347"/>
    </source>
</evidence>
<dbReference type="UniPathway" id="UPA00363">
    <property type="reaction ID" value="UER00861"/>
</dbReference>
<comment type="similarity">
    <text evidence="1">Belongs to the AccD/PCCB family.</text>
</comment>
<dbReference type="InterPro" id="IPR011763">
    <property type="entry name" value="COA_CT_C"/>
</dbReference>
<evidence type="ECO:0000256" key="4">
    <source>
        <dbReference type="ARBA" id="ARBA00031237"/>
    </source>
</evidence>
<keyword evidence="7" id="KW-0732">Signal</keyword>
<sequence length="597" mass="64314">MRWLTMAPGGYLASRLASIAALPSVVKGAESASGAVRMVTTTMNTQFGSQNVLDRCSVEPGSEDYEENKRAMEVLVQRMRDDVTRISKGGGEDAINRALKRGKLLVRDRINQLLDPGSPFLELSTYAGEGLYGKDLVPCGGIVTGLGRVNGRLVCVVANDPTVKGGTYFPITVKKHLRAQEIAEQNKLPSIYLVDSGGANLPRQKDVYPDRDHYGRIFYNQARMSSMGLSQVACVLGSCTAGGAYVPCMADETIIVKGMGTIFLGGPPLVKAATGEEVNAEELGGAEVHCKESGVADHMALNERHALQLARQVVSTINAPSVSEVESAFGDGSFDEPLFPAEELRGCIPADPRKPFDVRSIIARVVDGSRFSEFKKEYGSTLVTGFAEIHGMPVGIVANNGVLFGESAQKGAHFVELCNQRRVPLLFLQNITGFMVGKKYERGGIAKDGAKMVTAVSCATVPKLTVIVGGSFGAGNYGMCGRAYSPRFLFTWPNSRISVMGGEQAANVLATVKEDQLKRKKAPEWPAEEKAKFVEEVQSKYDTEGEARFASARLWDDGVIDPADTRRTLAMALTAAAHEEAHLRGPKAQSTYGVFRM</sequence>
<evidence type="ECO:0000259" key="9">
    <source>
        <dbReference type="PROSITE" id="PS50989"/>
    </source>
</evidence>
<feature type="signal peptide" evidence="7">
    <location>
        <begin position="1"/>
        <end position="28"/>
    </location>
</feature>
<feature type="domain" description="CoA carboxyltransferase N-terminal" evidence="8">
    <location>
        <begin position="72"/>
        <end position="329"/>
    </location>
</feature>
<gene>
    <name evidence="10" type="ORF">CROS1456_LOCUS7504</name>
</gene>
<name>A0A7S3CEY4_9CHLO</name>
<evidence type="ECO:0000256" key="3">
    <source>
        <dbReference type="ARBA" id="ARBA00026116"/>
    </source>
</evidence>
<reference evidence="10" key="1">
    <citation type="submission" date="2021-01" db="EMBL/GenBank/DDBJ databases">
        <authorList>
            <person name="Corre E."/>
            <person name="Pelletier E."/>
            <person name="Niang G."/>
            <person name="Scheremetjew M."/>
            <person name="Finn R."/>
            <person name="Kale V."/>
            <person name="Holt S."/>
            <person name="Cochrane G."/>
            <person name="Meng A."/>
            <person name="Brown T."/>
            <person name="Cohen L."/>
        </authorList>
    </citation>
    <scope>NUCLEOTIDE SEQUENCE</scope>
    <source>
        <strain evidence="10">RCC1871</strain>
    </source>
</reference>
<comment type="catalytic activity">
    <reaction evidence="6">
        <text>3-methylbut-2-enoyl-CoA + hydrogencarbonate + ATP = 3-methyl-(2E)-glutaconyl-CoA + ADP + phosphate + H(+)</text>
        <dbReference type="Rhea" id="RHEA:13589"/>
        <dbReference type="ChEBI" id="CHEBI:15378"/>
        <dbReference type="ChEBI" id="CHEBI:17544"/>
        <dbReference type="ChEBI" id="CHEBI:30616"/>
        <dbReference type="ChEBI" id="CHEBI:43474"/>
        <dbReference type="ChEBI" id="CHEBI:57344"/>
        <dbReference type="ChEBI" id="CHEBI:57346"/>
        <dbReference type="ChEBI" id="CHEBI:456216"/>
        <dbReference type="EC" id="6.4.1.4"/>
    </reaction>
</comment>
<dbReference type="PROSITE" id="PS50989">
    <property type="entry name" value="COA_CT_CTER"/>
    <property type="match status" value="1"/>
</dbReference>
<feature type="domain" description="CoA carboxyltransferase C-terminal" evidence="9">
    <location>
        <begin position="336"/>
        <end position="585"/>
    </location>
</feature>
<dbReference type="Gene3D" id="3.90.226.10">
    <property type="entry name" value="2-enoyl-CoA Hydratase, Chain A, domain 1"/>
    <property type="match status" value="2"/>
</dbReference>
<dbReference type="EMBL" id="HBHZ01009776">
    <property type="protein sequence ID" value="CAE0194413.1"/>
    <property type="molecule type" value="Transcribed_RNA"/>
</dbReference>
<dbReference type="SUPFAM" id="SSF52096">
    <property type="entry name" value="ClpP/crotonase"/>
    <property type="match status" value="2"/>
</dbReference>
<feature type="chain" id="PRO_5030992390" description="methylcrotonoyl-CoA carboxylase" evidence="7">
    <location>
        <begin position="29"/>
        <end position="597"/>
    </location>
</feature>
<dbReference type="FunFam" id="3.90.226.10:FF:000004">
    <property type="entry name" value="Methylcrotonoyl-CoA carboxylase beta chain"/>
    <property type="match status" value="1"/>
</dbReference>
<dbReference type="PROSITE" id="PS50980">
    <property type="entry name" value="COA_CT_NTER"/>
    <property type="match status" value="1"/>
</dbReference>
<evidence type="ECO:0000313" key="10">
    <source>
        <dbReference type="EMBL" id="CAE0194413.1"/>
    </source>
</evidence>
<organism evidence="10">
    <name type="scientific">Chloropicon roscoffensis</name>
    <dbReference type="NCBI Taxonomy" id="1461544"/>
    <lineage>
        <taxon>Eukaryota</taxon>
        <taxon>Viridiplantae</taxon>
        <taxon>Chlorophyta</taxon>
        <taxon>Chloropicophyceae</taxon>
        <taxon>Chloropicales</taxon>
        <taxon>Chloropicaceae</taxon>
        <taxon>Chloropicon</taxon>
    </lineage>
</organism>
<dbReference type="InterPro" id="IPR029045">
    <property type="entry name" value="ClpP/crotonase-like_dom_sf"/>
</dbReference>